<proteinExistence type="predicted"/>
<dbReference type="InterPro" id="IPR029033">
    <property type="entry name" value="His_PPase_superfam"/>
</dbReference>
<name>A0ABU4JSU9_9CLOT</name>
<dbReference type="InterPro" id="IPR017578">
    <property type="entry name" value="Ribazole_CobC"/>
</dbReference>
<dbReference type="PANTHER" id="PTHR46517">
    <property type="entry name" value="FRUCTOSE-2,6-BISPHOSPHATASE TIGAR"/>
    <property type="match status" value="1"/>
</dbReference>
<gene>
    <name evidence="3" type="primary">cobC</name>
    <name evidence="3" type="ORF">P8V03_08630</name>
</gene>
<accession>A0ABU4JSU9</accession>
<comment type="caution">
    <text evidence="3">The sequence shown here is derived from an EMBL/GenBank/DDBJ whole genome shotgun (WGS) entry which is preliminary data.</text>
</comment>
<dbReference type="EMBL" id="JARUJP010000008">
    <property type="protein sequence ID" value="MDW8801221.1"/>
    <property type="molecule type" value="Genomic_DNA"/>
</dbReference>
<evidence type="ECO:0000256" key="1">
    <source>
        <dbReference type="ARBA" id="ARBA00022801"/>
    </source>
</evidence>
<evidence type="ECO:0000313" key="3">
    <source>
        <dbReference type="EMBL" id="MDW8801221.1"/>
    </source>
</evidence>
<dbReference type="PANTHER" id="PTHR46517:SF1">
    <property type="entry name" value="FRUCTOSE-2,6-BISPHOSPHATASE TIGAR"/>
    <property type="match status" value="1"/>
</dbReference>
<dbReference type="CDD" id="cd07067">
    <property type="entry name" value="HP_PGM_like"/>
    <property type="match status" value="1"/>
</dbReference>
<evidence type="ECO:0000256" key="2">
    <source>
        <dbReference type="NCBIfam" id="TIGR03162"/>
    </source>
</evidence>
<dbReference type="PIRSF" id="PIRSF000709">
    <property type="entry name" value="6PFK_2-Ptase"/>
    <property type="match status" value="1"/>
</dbReference>
<dbReference type="InterPro" id="IPR051695">
    <property type="entry name" value="Phosphoglycerate_Mutase"/>
</dbReference>
<dbReference type="EC" id="3.1.3.73" evidence="2"/>
<dbReference type="SUPFAM" id="SSF53254">
    <property type="entry name" value="Phosphoglycerate mutase-like"/>
    <property type="match status" value="1"/>
</dbReference>
<dbReference type="SMART" id="SM00855">
    <property type="entry name" value="PGAM"/>
    <property type="match status" value="1"/>
</dbReference>
<keyword evidence="4" id="KW-1185">Reference proteome</keyword>
<dbReference type="NCBIfam" id="TIGR03162">
    <property type="entry name" value="ribazole_cobC"/>
    <property type="match status" value="1"/>
</dbReference>
<sequence>MNLYFVRHGETKENQGGSYYGSLDVELTEQGILQSHRAEEILRDINFKTVYISEKKRAEQTADILLKNKHCNLIRDSRINETNFGEFEGKAYDKIKELYPAEWKLWCENWRDFAPPGGESYLQVYGRVKSFMDDILKLDEENILIVTHGGVIRSIYCYILGGNLDFFWSFGSKNCDITLIKYEYGNLFIDSITHV</sequence>
<dbReference type="Proteomes" id="UP001281656">
    <property type="component" value="Unassembled WGS sequence"/>
</dbReference>
<reference evidence="3 4" key="1">
    <citation type="submission" date="2023-04" db="EMBL/GenBank/DDBJ databases">
        <title>Clostridium tannerae sp. nov., isolated from the fecal material of an alpaca.</title>
        <authorList>
            <person name="Miller S."/>
            <person name="Hendry M."/>
            <person name="King J."/>
            <person name="Sankaranarayanan K."/>
            <person name="Lawson P.A."/>
        </authorList>
    </citation>
    <scope>NUCLEOTIDE SEQUENCE [LARGE SCALE GENOMIC DNA]</scope>
    <source>
        <strain evidence="3 4">A1-XYC3</strain>
    </source>
</reference>
<evidence type="ECO:0000313" key="4">
    <source>
        <dbReference type="Proteomes" id="UP001281656"/>
    </source>
</evidence>
<dbReference type="Gene3D" id="3.40.50.1240">
    <property type="entry name" value="Phosphoglycerate mutase-like"/>
    <property type="match status" value="1"/>
</dbReference>
<keyword evidence="1" id="KW-0378">Hydrolase</keyword>
<protein>
    <recommendedName>
        <fullName evidence="2">Alpha-ribazole phosphatase</fullName>
        <ecNumber evidence="2">3.1.3.73</ecNumber>
    </recommendedName>
</protein>
<dbReference type="Pfam" id="PF00300">
    <property type="entry name" value="His_Phos_1"/>
    <property type="match status" value="1"/>
</dbReference>
<dbReference type="RefSeq" id="WP_318797879.1">
    <property type="nucleotide sequence ID" value="NZ_JARUJP010000008.1"/>
</dbReference>
<dbReference type="InterPro" id="IPR013078">
    <property type="entry name" value="His_Pase_superF_clade-1"/>
</dbReference>
<organism evidence="3 4">
    <name type="scientific">Clostridium tanneri</name>
    <dbReference type="NCBI Taxonomy" id="3037988"/>
    <lineage>
        <taxon>Bacteria</taxon>
        <taxon>Bacillati</taxon>
        <taxon>Bacillota</taxon>
        <taxon>Clostridia</taxon>
        <taxon>Eubacteriales</taxon>
        <taxon>Clostridiaceae</taxon>
        <taxon>Clostridium</taxon>
    </lineage>
</organism>